<feature type="domain" description="Glycosyltransferase subfamily 4-like N-terminal" evidence="3">
    <location>
        <begin position="14"/>
        <end position="213"/>
    </location>
</feature>
<keyword evidence="5" id="KW-1185">Reference proteome</keyword>
<name>A0A3G6J3N0_9CORY</name>
<evidence type="ECO:0000313" key="4">
    <source>
        <dbReference type="EMBL" id="AZA12529.1"/>
    </source>
</evidence>
<organism evidence="4 5">
    <name type="scientific">Corynebacterium choanae</name>
    <dbReference type="NCBI Taxonomy" id="1862358"/>
    <lineage>
        <taxon>Bacteria</taxon>
        <taxon>Bacillati</taxon>
        <taxon>Actinomycetota</taxon>
        <taxon>Actinomycetes</taxon>
        <taxon>Mycobacteriales</taxon>
        <taxon>Corynebacteriaceae</taxon>
        <taxon>Corynebacterium</taxon>
    </lineage>
</organism>
<dbReference type="EMBL" id="CP033896">
    <property type="protein sequence ID" value="AZA12529.1"/>
    <property type="molecule type" value="Genomic_DNA"/>
</dbReference>
<gene>
    <name evidence="4" type="ORF">CCHOA_00500</name>
</gene>
<protein>
    <submittedName>
        <fullName evidence="4">Putative glycosyl transferase</fullName>
    </submittedName>
</protein>
<evidence type="ECO:0000313" key="5">
    <source>
        <dbReference type="Proteomes" id="UP000269019"/>
    </source>
</evidence>
<evidence type="ECO:0000256" key="2">
    <source>
        <dbReference type="ARBA" id="ARBA00022679"/>
    </source>
</evidence>
<dbReference type="PANTHER" id="PTHR12526">
    <property type="entry name" value="GLYCOSYLTRANSFERASE"/>
    <property type="match status" value="1"/>
</dbReference>
<reference evidence="4 5" key="1">
    <citation type="submission" date="2018-11" db="EMBL/GenBank/DDBJ databases">
        <authorList>
            <person name="Kleinhagauer T."/>
            <person name="Glaeser S.P."/>
            <person name="Spergser J."/>
            <person name="Ruckert C."/>
            <person name="Kaempfer P."/>
            <person name="Busse H.-J."/>
        </authorList>
    </citation>
    <scope>NUCLEOTIDE SEQUENCE [LARGE SCALE GENOMIC DNA]</scope>
    <source>
        <strain evidence="4 5">200CH</strain>
    </source>
</reference>
<evidence type="ECO:0000256" key="1">
    <source>
        <dbReference type="ARBA" id="ARBA00022676"/>
    </source>
</evidence>
<dbReference type="Pfam" id="PF13579">
    <property type="entry name" value="Glyco_trans_4_4"/>
    <property type="match status" value="1"/>
</dbReference>
<dbReference type="InterPro" id="IPR028098">
    <property type="entry name" value="Glyco_trans_4-like_N"/>
</dbReference>
<dbReference type="KEGG" id="ccho:CCHOA_00500"/>
<dbReference type="SUPFAM" id="SSF53756">
    <property type="entry name" value="UDP-Glycosyltransferase/glycogen phosphorylase"/>
    <property type="match status" value="1"/>
</dbReference>
<keyword evidence="2 4" id="KW-0808">Transferase</keyword>
<dbReference type="CDD" id="cd03794">
    <property type="entry name" value="GT4_WbuB-like"/>
    <property type="match status" value="1"/>
</dbReference>
<dbReference type="Gene3D" id="3.40.50.2000">
    <property type="entry name" value="Glycogen Phosphorylase B"/>
    <property type="match status" value="2"/>
</dbReference>
<evidence type="ECO:0000259" key="3">
    <source>
        <dbReference type="Pfam" id="PF13579"/>
    </source>
</evidence>
<dbReference type="GO" id="GO:0016757">
    <property type="term" value="F:glycosyltransferase activity"/>
    <property type="evidence" value="ECO:0007669"/>
    <property type="project" value="UniProtKB-KW"/>
</dbReference>
<dbReference type="PANTHER" id="PTHR12526:SF510">
    <property type="entry name" value="D-INOSITOL 3-PHOSPHATE GLYCOSYLTRANSFERASE"/>
    <property type="match status" value="1"/>
</dbReference>
<dbReference type="Proteomes" id="UP000269019">
    <property type="component" value="Chromosome"/>
</dbReference>
<sequence>MISQYWHPEQGVVQRRLAWILGDAARAGHHITAVVPPPHYPGGQLMSDDPRNQTGAVDRSTPHFTVYRCRFRPHDASIVSRVQDQAVIMCSQIITASRAIRNARAAGNPVEVIVCTVPALPSAFVAYALSRLHRLPLVVELRDAWPEILEYIDQWNDPQRPTMNPWAKTKRALFHVLLLTGGRALRFVLSRADLLITTTGTLAAEHTRRGHPNVIAVRNRAGSGIPNCNAYPARGFGPLRVFYGGTVGRAQGLTNAIEAVALAKQQGVEVELRITGGGVFVKALERLAHKLAVDVDFTGRIPFEEMVGNYQWADTVLVHLQNWRPMEYTIPSKLFEIMWAEKHVTAAVAGEAAQIVAESQIGDVVPPMDPQALADLWVAIAQDRSRLAVDGRGNAWFRQGSTLEELTDRWVHAIGKVVNAQHQPHSPLSQRTARKAQATFHPVHLLQRISEPLVQPVRRITTAVRKRHSQ</sequence>
<keyword evidence="1" id="KW-0328">Glycosyltransferase</keyword>
<accession>A0A3G6J3N0</accession>
<dbReference type="AlphaFoldDB" id="A0A3G6J3N0"/>
<proteinExistence type="predicted"/>
<dbReference type="Pfam" id="PF13692">
    <property type="entry name" value="Glyco_trans_1_4"/>
    <property type="match status" value="1"/>
</dbReference>